<feature type="repeat" description="TPR" evidence="3">
    <location>
        <begin position="176"/>
        <end position="209"/>
    </location>
</feature>
<keyword evidence="5" id="KW-1185">Reference proteome</keyword>
<evidence type="ECO:0000256" key="1">
    <source>
        <dbReference type="ARBA" id="ARBA00022737"/>
    </source>
</evidence>
<dbReference type="OrthoDB" id="215821at2"/>
<keyword evidence="2 3" id="KW-0802">TPR repeat</keyword>
<proteinExistence type="predicted"/>
<evidence type="ECO:0000313" key="4">
    <source>
        <dbReference type="EMBL" id="QDU99203.1"/>
    </source>
</evidence>
<dbReference type="SMART" id="SM00028">
    <property type="entry name" value="TPR"/>
    <property type="match status" value="4"/>
</dbReference>
<dbReference type="KEGG" id="lcre:Pla8534_71160"/>
<dbReference type="GO" id="GO:0046813">
    <property type="term" value="P:receptor-mediated virion attachment to host cell"/>
    <property type="evidence" value="ECO:0007669"/>
    <property type="project" value="TreeGrafter"/>
</dbReference>
<dbReference type="InterPro" id="IPR019734">
    <property type="entry name" value="TPR_rpt"/>
</dbReference>
<protein>
    <submittedName>
        <fullName evidence="4">Tetratricopeptide repeat protein</fullName>
    </submittedName>
</protein>
<evidence type="ECO:0000313" key="5">
    <source>
        <dbReference type="Proteomes" id="UP000317648"/>
    </source>
</evidence>
<organism evidence="4 5">
    <name type="scientific">Lignipirellula cremea</name>
    <dbReference type="NCBI Taxonomy" id="2528010"/>
    <lineage>
        <taxon>Bacteria</taxon>
        <taxon>Pseudomonadati</taxon>
        <taxon>Planctomycetota</taxon>
        <taxon>Planctomycetia</taxon>
        <taxon>Pirellulales</taxon>
        <taxon>Pirellulaceae</taxon>
        <taxon>Lignipirellula</taxon>
    </lineage>
</organism>
<feature type="repeat" description="TPR" evidence="3">
    <location>
        <begin position="112"/>
        <end position="145"/>
    </location>
</feature>
<dbReference type="Gene3D" id="1.25.40.10">
    <property type="entry name" value="Tetratricopeptide repeat domain"/>
    <property type="match status" value="1"/>
</dbReference>
<keyword evidence="1" id="KW-0677">Repeat</keyword>
<sequence>MKTNRLGTLAVLVLSASVGCTMPGAKLPSLPQVGASRQAKSPQFEQEMSLARLAERHGQSEQATPIYNQVIEHSPDNHVAHHRLGVMAAKQGELDTAMTHLLTAEKLSEPTADLLSDIGYTAYLQHNYTLAEQKLTESIKLNPNNKAARINLGLALAFQNKTEQAFHQFRAAGSEAEAYSNLAYAQSKMGDLQHAEGNFHRALQLDNQLLPAAEGLIQVAAKTRAMNRHKGQMHRAQQAEQIVVLDQQPAAVQAPAAQPQPQPQAPVAVAQAPVAVAQAPVAVAQAPVAVAQAPVAVAQAPVAVAQAPVAVAQAAPPQVPVEVALPQAPVKQAPIQVATTEAEKLGSFATVKPVGFEQSDKGLTDKKPFDDYDSEAESGADALLLADVIVQPAPQQSLPEARPAKPAGAVEVPAQKVAFRTPVTNSAPAVNRVPEAAVLASPFSEPAINRVEPFKAYEPAMPATTFEPYGSPAVWTNNDTIEATKPSKAFIGG</sequence>
<dbReference type="InterPro" id="IPR011990">
    <property type="entry name" value="TPR-like_helical_dom_sf"/>
</dbReference>
<name>A0A518E559_9BACT</name>
<dbReference type="Pfam" id="PF13432">
    <property type="entry name" value="TPR_16"/>
    <property type="match status" value="2"/>
</dbReference>
<dbReference type="EMBL" id="CP036433">
    <property type="protein sequence ID" value="QDU99203.1"/>
    <property type="molecule type" value="Genomic_DNA"/>
</dbReference>
<gene>
    <name evidence="4" type="ORF">Pla8534_71160</name>
</gene>
<dbReference type="SUPFAM" id="SSF48452">
    <property type="entry name" value="TPR-like"/>
    <property type="match status" value="1"/>
</dbReference>
<dbReference type="PANTHER" id="PTHR44858:SF1">
    <property type="entry name" value="UDP-N-ACETYLGLUCOSAMINE--PEPTIDE N-ACETYLGLUCOSAMINYLTRANSFERASE SPINDLY-RELATED"/>
    <property type="match status" value="1"/>
</dbReference>
<dbReference type="GO" id="GO:0009279">
    <property type="term" value="C:cell outer membrane"/>
    <property type="evidence" value="ECO:0007669"/>
    <property type="project" value="TreeGrafter"/>
</dbReference>
<dbReference type="PROSITE" id="PS50005">
    <property type="entry name" value="TPR"/>
    <property type="match status" value="2"/>
</dbReference>
<dbReference type="PROSITE" id="PS51257">
    <property type="entry name" value="PROKAR_LIPOPROTEIN"/>
    <property type="match status" value="1"/>
</dbReference>
<dbReference type="AlphaFoldDB" id="A0A518E559"/>
<reference evidence="4 5" key="1">
    <citation type="submission" date="2019-02" db="EMBL/GenBank/DDBJ databases">
        <title>Deep-cultivation of Planctomycetes and their phenomic and genomic characterization uncovers novel biology.</title>
        <authorList>
            <person name="Wiegand S."/>
            <person name="Jogler M."/>
            <person name="Boedeker C."/>
            <person name="Pinto D."/>
            <person name="Vollmers J."/>
            <person name="Rivas-Marin E."/>
            <person name="Kohn T."/>
            <person name="Peeters S.H."/>
            <person name="Heuer A."/>
            <person name="Rast P."/>
            <person name="Oberbeckmann S."/>
            <person name="Bunk B."/>
            <person name="Jeske O."/>
            <person name="Meyerdierks A."/>
            <person name="Storesund J.E."/>
            <person name="Kallscheuer N."/>
            <person name="Luecker S."/>
            <person name="Lage O.M."/>
            <person name="Pohl T."/>
            <person name="Merkel B.J."/>
            <person name="Hornburger P."/>
            <person name="Mueller R.-W."/>
            <person name="Bruemmer F."/>
            <person name="Labrenz M."/>
            <person name="Spormann A.M."/>
            <person name="Op den Camp H."/>
            <person name="Overmann J."/>
            <person name="Amann R."/>
            <person name="Jetten M.S.M."/>
            <person name="Mascher T."/>
            <person name="Medema M.H."/>
            <person name="Devos D.P."/>
            <person name="Kaster A.-K."/>
            <person name="Ovreas L."/>
            <person name="Rohde M."/>
            <person name="Galperin M.Y."/>
            <person name="Jogler C."/>
        </authorList>
    </citation>
    <scope>NUCLEOTIDE SEQUENCE [LARGE SCALE GENOMIC DNA]</scope>
    <source>
        <strain evidence="4 5">Pla85_3_4</strain>
    </source>
</reference>
<dbReference type="Pfam" id="PF13181">
    <property type="entry name" value="TPR_8"/>
    <property type="match status" value="1"/>
</dbReference>
<dbReference type="PANTHER" id="PTHR44858">
    <property type="entry name" value="TETRATRICOPEPTIDE REPEAT PROTEIN 6"/>
    <property type="match status" value="1"/>
</dbReference>
<evidence type="ECO:0000256" key="2">
    <source>
        <dbReference type="ARBA" id="ARBA00022803"/>
    </source>
</evidence>
<dbReference type="InterPro" id="IPR050498">
    <property type="entry name" value="Ycf3"/>
</dbReference>
<dbReference type="RefSeq" id="WP_145059044.1">
    <property type="nucleotide sequence ID" value="NZ_CP036433.1"/>
</dbReference>
<dbReference type="Proteomes" id="UP000317648">
    <property type="component" value="Chromosome"/>
</dbReference>
<evidence type="ECO:0000256" key="3">
    <source>
        <dbReference type="PROSITE-ProRule" id="PRU00339"/>
    </source>
</evidence>
<accession>A0A518E559</accession>